<sequence length="384" mass="42377">MMRMSDDRVRELTAALEHDEGLVDPTIKRVRREIPAYEVVPTEALVTSIHRNVVLACRTLRAGVVPPSSEIWQAERTTLERLRQGVPIEDIMGGFRICIASIQDRLVDRAQEFGVDHPESLTLTSLLWKLSDVFSARAASAYREYGLSHAVADRRRRDEWLAGLLAGTLSPTQIEQGCIRYHVRRDTRLRAVCTATLSEAELDQALNLINQGCRRSNMVLLLVPSQGRLVGIVSGPPPAVPGLLVAAGPEGPLGRVAASFSVANDVLAAARLRHDEGVHTLESLGWRVAVPRAADVTALMRARYLQPLRDTGAFGEEVVESLRCYLANGRNIPRTAEALHVHVNTLRYRLARFEELTGRSLDDTDTLVELSWAFHAETAAPPVS</sequence>
<dbReference type="EMBL" id="CP000249">
    <property type="protein sequence ID" value="ABD12160.1"/>
    <property type="molecule type" value="Genomic_DNA"/>
</dbReference>
<accession>Q2J982</accession>
<dbReference type="InterPro" id="IPR042070">
    <property type="entry name" value="PucR_C-HTH_sf"/>
</dbReference>
<dbReference type="eggNOG" id="COG2508">
    <property type="taxonomic scope" value="Bacteria"/>
</dbReference>
<feature type="domain" description="PucR C-terminal helix-turn-helix" evidence="1">
    <location>
        <begin position="319"/>
        <end position="376"/>
    </location>
</feature>
<evidence type="ECO:0000259" key="1">
    <source>
        <dbReference type="Pfam" id="PF13556"/>
    </source>
</evidence>
<dbReference type="PANTHER" id="PTHR33744">
    <property type="entry name" value="CARBOHYDRATE DIACID REGULATOR"/>
    <property type="match status" value="1"/>
</dbReference>
<dbReference type="Proteomes" id="UP000001937">
    <property type="component" value="Chromosome"/>
</dbReference>
<evidence type="ECO:0000259" key="2">
    <source>
        <dbReference type="Pfam" id="PF14361"/>
    </source>
</evidence>
<dbReference type="AlphaFoldDB" id="Q2J982"/>
<keyword evidence="4" id="KW-1185">Reference proteome</keyword>
<dbReference type="HOGENOM" id="CLU_041278_1_0_11"/>
<reference evidence="3 4" key="1">
    <citation type="journal article" date="2007" name="Genome Res.">
        <title>Genome characteristics of facultatively symbiotic Frankia sp. strains reflect host range and host plant biogeography.</title>
        <authorList>
            <person name="Normand P."/>
            <person name="Lapierre P."/>
            <person name="Tisa L.S."/>
            <person name="Gogarten J.P."/>
            <person name="Alloisio N."/>
            <person name="Bagnarol E."/>
            <person name="Bassi C.A."/>
            <person name="Berry A.M."/>
            <person name="Bickhart D.M."/>
            <person name="Choisne N."/>
            <person name="Couloux A."/>
            <person name="Cournoyer B."/>
            <person name="Cruveiller S."/>
            <person name="Daubin V."/>
            <person name="Demange N."/>
            <person name="Francino M.P."/>
            <person name="Goltsman E."/>
            <person name="Huang Y."/>
            <person name="Kopp O.R."/>
            <person name="Labarre L."/>
            <person name="Lapidus A."/>
            <person name="Lavire C."/>
            <person name="Marechal J."/>
            <person name="Martinez M."/>
            <person name="Mastronunzio J.E."/>
            <person name="Mullin B.C."/>
            <person name="Niemann J."/>
            <person name="Pujic P."/>
            <person name="Rawnsley T."/>
            <person name="Rouy Z."/>
            <person name="Schenowitz C."/>
            <person name="Sellstedt A."/>
            <person name="Tavares F."/>
            <person name="Tomkins J.P."/>
            <person name="Vallenet D."/>
            <person name="Valverde C."/>
            <person name="Wall L.G."/>
            <person name="Wang Y."/>
            <person name="Medigue C."/>
            <person name="Benson D.R."/>
        </authorList>
    </citation>
    <scope>NUCLEOTIDE SEQUENCE [LARGE SCALE GENOMIC DNA]</scope>
    <source>
        <strain evidence="4">DSM 45818 / CECT 9043 / CcI3</strain>
    </source>
</reference>
<organism evidence="3 4">
    <name type="scientific">Frankia casuarinae (strain DSM 45818 / CECT 9043 / HFP020203 / CcI3)</name>
    <dbReference type="NCBI Taxonomy" id="106370"/>
    <lineage>
        <taxon>Bacteria</taxon>
        <taxon>Bacillati</taxon>
        <taxon>Actinomycetota</taxon>
        <taxon>Actinomycetes</taxon>
        <taxon>Frankiales</taxon>
        <taxon>Frankiaceae</taxon>
        <taxon>Frankia</taxon>
    </lineage>
</organism>
<dbReference type="Gene3D" id="1.10.10.2840">
    <property type="entry name" value="PucR C-terminal helix-turn-helix domain"/>
    <property type="match status" value="1"/>
</dbReference>
<feature type="domain" description="RsbT co-antagonist protein RsbRD N-terminal" evidence="2">
    <location>
        <begin position="21"/>
        <end position="157"/>
    </location>
</feature>
<protein>
    <submittedName>
        <fullName evidence="3">Transcriptional regulator, Fis family</fullName>
    </submittedName>
</protein>
<dbReference type="InterPro" id="IPR051448">
    <property type="entry name" value="CdaR-like_regulators"/>
</dbReference>
<proteinExistence type="predicted"/>
<evidence type="ECO:0000313" key="3">
    <source>
        <dbReference type="EMBL" id="ABD12160.1"/>
    </source>
</evidence>
<dbReference type="STRING" id="106370.Francci3_2802"/>
<dbReference type="InterPro" id="IPR025736">
    <property type="entry name" value="PucR_C-HTH_dom"/>
</dbReference>
<gene>
    <name evidence="3" type="ordered locus">Francci3_2802</name>
</gene>
<name>Q2J982_FRACC</name>
<dbReference type="InterPro" id="IPR025751">
    <property type="entry name" value="RsbRD_N_dom"/>
</dbReference>
<dbReference type="PANTHER" id="PTHR33744:SF1">
    <property type="entry name" value="DNA-BINDING TRANSCRIPTIONAL ACTIVATOR ADER"/>
    <property type="match status" value="1"/>
</dbReference>
<evidence type="ECO:0000313" key="4">
    <source>
        <dbReference type="Proteomes" id="UP000001937"/>
    </source>
</evidence>
<dbReference type="Pfam" id="PF13556">
    <property type="entry name" value="HTH_30"/>
    <property type="match status" value="1"/>
</dbReference>
<dbReference type="KEGG" id="fra:Francci3_2802"/>
<dbReference type="Pfam" id="PF14361">
    <property type="entry name" value="RsbRD_N"/>
    <property type="match status" value="1"/>
</dbReference>